<proteinExistence type="predicted"/>
<feature type="non-terminal residue" evidence="1">
    <location>
        <position position="1"/>
    </location>
</feature>
<protein>
    <submittedName>
        <fullName evidence="1">Uncharacterized protein</fullName>
    </submittedName>
</protein>
<dbReference type="Proteomes" id="UP001341281">
    <property type="component" value="Chromosome 10"/>
</dbReference>
<keyword evidence="2" id="KW-1185">Reference proteome</keyword>
<name>A0AAQ3UTP8_PASNO</name>
<evidence type="ECO:0000313" key="2">
    <source>
        <dbReference type="Proteomes" id="UP001341281"/>
    </source>
</evidence>
<evidence type="ECO:0000313" key="1">
    <source>
        <dbReference type="EMBL" id="WVZ97444.1"/>
    </source>
</evidence>
<dbReference type="AlphaFoldDB" id="A0AAQ3UTP8"/>
<gene>
    <name evidence="1" type="ORF">U9M48_042982</name>
</gene>
<reference evidence="1 2" key="1">
    <citation type="submission" date="2024-02" db="EMBL/GenBank/DDBJ databases">
        <title>High-quality chromosome-scale genome assembly of Pensacola bahiagrass (Paspalum notatum Flugge var. saurae).</title>
        <authorList>
            <person name="Vega J.M."/>
            <person name="Podio M."/>
            <person name="Orjuela J."/>
            <person name="Siena L.A."/>
            <person name="Pessino S.C."/>
            <person name="Combes M.C."/>
            <person name="Mariac C."/>
            <person name="Albertini E."/>
            <person name="Pupilli F."/>
            <person name="Ortiz J.P.A."/>
            <person name="Leblanc O."/>
        </authorList>
    </citation>
    <scope>NUCLEOTIDE SEQUENCE [LARGE SCALE GENOMIC DNA]</scope>
    <source>
        <strain evidence="1">R1</strain>
        <tissue evidence="1">Leaf</tissue>
    </source>
</reference>
<accession>A0AAQ3UTP8</accession>
<sequence>SRRIEVPRITDFTNPSAGSMMWQGLPVEDGVIWLLCQVGRPGVEPAGLAHLPVTSSLSHILSVFS</sequence>
<dbReference type="EMBL" id="CP144754">
    <property type="protein sequence ID" value="WVZ97444.1"/>
    <property type="molecule type" value="Genomic_DNA"/>
</dbReference>
<organism evidence="1 2">
    <name type="scientific">Paspalum notatum var. saurae</name>
    <dbReference type="NCBI Taxonomy" id="547442"/>
    <lineage>
        <taxon>Eukaryota</taxon>
        <taxon>Viridiplantae</taxon>
        <taxon>Streptophyta</taxon>
        <taxon>Embryophyta</taxon>
        <taxon>Tracheophyta</taxon>
        <taxon>Spermatophyta</taxon>
        <taxon>Magnoliopsida</taxon>
        <taxon>Liliopsida</taxon>
        <taxon>Poales</taxon>
        <taxon>Poaceae</taxon>
        <taxon>PACMAD clade</taxon>
        <taxon>Panicoideae</taxon>
        <taxon>Andropogonodae</taxon>
        <taxon>Paspaleae</taxon>
        <taxon>Paspalinae</taxon>
        <taxon>Paspalum</taxon>
    </lineage>
</organism>